<organism evidence="2 3">
    <name type="scientific">Solilutibacter tolerans</name>
    <dbReference type="NCBI Taxonomy" id="1604334"/>
    <lineage>
        <taxon>Bacteria</taxon>
        <taxon>Pseudomonadati</taxon>
        <taxon>Pseudomonadota</taxon>
        <taxon>Gammaproteobacteria</taxon>
        <taxon>Lysobacterales</taxon>
        <taxon>Lysobacteraceae</taxon>
        <taxon>Solilutibacter</taxon>
    </lineage>
</organism>
<accession>A0A1N6W2E1</accession>
<name>A0A1N6W2E1_9GAMM</name>
<evidence type="ECO:0000313" key="3">
    <source>
        <dbReference type="Proteomes" id="UP000241788"/>
    </source>
</evidence>
<protein>
    <submittedName>
        <fullName evidence="2">Uncharacterized protein</fullName>
    </submittedName>
</protein>
<proteinExistence type="predicted"/>
<dbReference type="STRING" id="1604334.SAMN05421546_1947"/>
<evidence type="ECO:0000313" key="2">
    <source>
        <dbReference type="EMBL" id="SIQ84291.1"/>
    </source>
</evidence>
<feature type="transmembrane region" description="Helical" evidence="1">
    <location>
        <begin position="5"/>
        <end position="21"/>
    </location>
</feature>
<keyword evidence="3" id="KW-1185">Reference proteome</keyword>
<evidence type="ECO:0000256" key="1">
    <source>
        <dbReference type="SAM" id="Phobius"/>
    </source>
</evidence>
<keyword evidence="1" id="KW-0812">Transmembrane</keyword>
<dbReference type="Proteomes" id="UP000241788">
    <property type="component" value="Unassembled WGS sequence"/>
</dbReference>
<keyword evidence="1" id="KW-0472">Membrane</keyword>
<gene>
    <name evidence="2" type="ORF">SAMN05421546_1947</name>
</gene>
<reference evidence="3" key="1">
    <citation type="submission" date="2017-01" db="EMBL/GenBank/DDBJ databases">
        <authorList>
            <person name="Varghese N."/>
            <person name="Submissions S."/>
        </authorList>
    </citation>
    <scope>NUCLEOTIDE SEQUENCE [LARGE SCALE GENOMIC DNA]</scope>
    <source>
        <strain evidence="3">UM1</strain>
    </source>
</reference>
<dbReference type="EMBL" id="FTLW01000004">
    <property type="protein sequence ID" value="SIQ84291.1"/>
    <property type="molecule type" value="Genomic_DNA"/>
</dbReference>
<dbReference type="AlphaFoldDB" id="A0A1N6W2E1"/>
<sequence>MMMTIIFDVNGLIMTIIYWWYSEKPPQGGIQRHGP</sequence>
<keyword evidence="1" id="KW-1133">Transmembrane helix</keyword>